<evidence type="ECO:0000259" key="25">
    <source>
        <dbReference type="PROSITE" id="PS52019"/>
    </source>
</evidence>
<dbReference type="Proteomes" id="UP000043764">
    <property type="component" value="Unassembled WGS sequence"/>
</dbReference>
<dbReference type="PROSITE" id="PS00606">
    <property type="entry name" value="KS3_1"/>
    <property type="match status" value="1"/>
</dbReference>
<accession>A0A0H5DG06</accession>
<dbReference type="InterPro" id="IPR042104">
    <property type="entry name" value="PKS_dehydratase_sf"/>
</dbReference>
<dbReference type="InterPro" id="IPR020841">
    <property type="entry name" value="PKS_Beta-ketoAc_synthase_dom"/>
</dbReference>
<dbReference type="Pfam" id="PF00109">
    <property type="entry name" value="ketoacyl-synt"/>
    <property type="match status" value="1"/>
</dbReference>
<evidence type="ECO:0000256" key="1">
    <source>
        <dbReference type="ARBA" id="ARBA00001937"/>
    </source>
</evidence>
<keyword evidence="5 26" id="KW-0808">Transferase</keyword>
<keyword evidence="9" id="KW-0443">Lipid metabolism</keyword>
<dbReference type="PANTHER" id="PTHR43775">
    <property type="entry name" value="FATTY ACID SYNTHASE"/>
    <property type="match status" value="1"/>
</dbReference>
<dbReference type="InterPro" id="IPR014030">
    <property type="entry name" value="Ketoacyl_synth_N"/>
</dbReference>
<dbReference type="InterPro" id="IPR013968">
    <property type="entry name" value="PKS_KR"/>
</dbReference>
<comment type="catalytic activity">
    <reaction evidence="13">
        <text>docosanoyl-[(phenol)carboxyphthiodiolenone synthase] + 2 (S)-methylmalonyl-CoA + 3 malonyl-CoA + 5 NADPH + 10 H(+) = C34-carboxyphthiodiolenone-[(phenol)carboxyphthiodiolenone synthase] + 5 CO2 + 5 NADP(+) + 5 CoA + 2 H2O</text>
        <dbReference type="Rhea" id="RHEA:57752"/>
        <dbReference type="Rhea" id="RHEA-COMP:14987"/>
        <dbReference type="Rhea" id="RHEA-COMP:14988"/>
        <dbReference type="ChEBI" id="CHEBI:15377"/>
        <dbReference type="ChEBI" id="CHEBI:15378"/>
        <dbReference type="ChEBI" id="CHEBI:16526"/>
        <dbReference type="ChEBI" id="CHEBI:57287"/>
        <dbReference type="ChEBI" id="CHEBI:57327"/>
        <dbReference type="ChEBI" id="CHEBI:57384"/>
        <dbReference type="ChEBI" id="CHEBI:57783"/>
        <dbReference type="ChEBI" id="CHEBI:58349"/>
        <dbReference type="ChEBI" id="CHEBI:142237"/>
        <dbReference type="ChEBI" id="CHEBI:142238"/>
        <dbReference type="EC" id="2.3.1.292"/>
    </reaction>
</comment>
<dbReference type="SMART" id="SM00827">
    <property type="entry name" value="PKS_AT"/>
    <property type="match status" value="1"/>
</dbReference>
<dbReference type="InterPro" id="IPR014031">
    <property type="entry name" value="Ketoacyl_synth_C"/>
</dbReference>
<evidence type="ECO:0000256" key="19">
    <source>
        <dbReference type="ARBA" id="ARBA00078169"/>
    </source>
</evidence>
<proteinExistence type="predicted"/>
<comment type="catalytic activity">
    <reaction evidence="12">
        <text>19-(4-hydroxyphenyl)nonadecanoyl-[(phenol)carboxyphthiodiolenone synthase] + 2 (S)-methylmalonyl-CoA + 3 malonyl-CoA + 5 NADPH + 10 H(+) = C37-(phenol)carboxyphthiodiolenone-[(phenol)carboxyphthiodiolenone synthase] + 5 CO2 + 5 NADP(+) + 5 CoA + 2 H2O</text>
        <dbReference type="Rhea" id="RHEA:57760"/>
        <dbReference type="Rhea" id="RHEA-COMP:14273"/>
        <dbReference type="Rhea" id="RHEA-COMP:14990"/>
        <dbReference type="ChEBI" id="CHEBI:15377"/>
        <dbReference type="ChEBI" id="CHEBI:15378"/>
        <dbReference type="ChEBI" id="CHEBI:16526"/>
        <dbReference type="ChEBI" id="CHEBI:57287"/>
        <dbReference type="ChEBI" id="CHEBI:57327"/>
        <dbReference type="ChEBI" id="CHEBI:57384"/>
        <dbReference type="ChEBI" id="CHEBI:57783"/>
        <dbReference type="ChEBI" id="CHEBI:58349"/>
        <dbReference type="ChEBI" id="CHEBI:133301"/>
        <dbReference type="ChEBI" id="CHEBI:142260"/>
        <dbReference type="EC" id="2.3.1.292"/>
    </reaction>
</comment>
<evidence type="ECO:0000256" key="2">
    <source>
        <dbReference type="ARBA" id="ARBA00001957"/>
    </source>
</evidence>
<evidence type="ECO:0000259" key="23">
    <source>
        <dbReference type="PROSITE" id="PS50075"/>
    </source>
</evidence>
<reference evidence="27" key="1">
    <citation type="submission" date="2015-05" db="EMBL/GenBank/DDBJ databases">
        <authorList>
            <person name="Rodrigo-Torres Lidia"/>
            <person name="Arahal R.David."/>
        </authorList>
    </citation>
    <scope>NUCLEOTIDE SEQUENCE [LARGE SCALE GENOMIC DNA]</scope>
    <source>
        <strain evidence="27">CECT 7321</strain>
    </source>
</reference>
<dbReference type="SUPFAM" id="SSF53474">
    <property type="entry name" value="alpha/beta-Hydrolases"/>
    <property type="match status" value="1"/>
</dbReference>
<gene>
    <name evidence="26" type="primary">ppsE</name>
    <name evidence="26" type="ORF">NIT7321_01245</name>
</gene>
<dbReference type="Pfam" id="PF21089">
    <property type="entry name" value="PKS_DH_N"/>
    <property type="match status" value="1"/>
</dbReference>
<evidence type="ECO:0000256" key="11">
    <source>
        <dbReference type="ARBA" id="ARBA00050973"/>
    </source>
</evidence>
<dbReference type="Gene3D" id="1.10.1200.10">
    <property type="entry name" value="ACP-like"/>
    <property type="match status" value="1"/>
</dbReference>
<organism evidence="26 27">
    <name type="scientific">Phaeobacter italicus</name>
    <dbReference type="NCBI Taxonomy" id="481446"/>
    <lineage>
        <taxon>Bacteria</taxon>
        <taxon>Pseudomonadati</taxon>
        <taxon>Pseudomonadota</taxon>
        <taxon>Alphaproteobacteria</taxon>
        <taxon>Rhodobacterales</taxon>
        <taxon>Roseobacteraceae</taxon>
        <taxon>Phaeobacter</taxon>
    </lineage>
</organism>
<feature type="domain" description="Ketosynthase family 3 (KS3)" evidence="24">
    <location>
        <begin position="40"/>
        <end position="468"/>
    </location>
</feature>
<dbReference type="InterPro" id="IPR057326">
    <property type="entry name" value="KR_dom"/>
</dbReference>
<dbReference type="GO" id="GO:0004315">
    <property type="term" value="F:3-oxoacyl-[acyl-carrier-protein] synthase activity"/>
    <property type="evidence" value="ECO:0007669"/>
    <property type="project" value="InterPro"/>
</dbReference>
<evidence type="ECO:0000256" key="13">
    <source>
        <dbReference type="ARBA" id="ARBA00052119"/>
    </source>
</evidence>
<dbReference type="STRING" id="481446.NIT7645_02596"/>
<dbReference type="Gene3D" id="3.30.70.3290">
    <property type="match status" value="1"/>
</dbReference>
<dbReference type="InterPro" id="IPR020802">
    <property type="entry name" value="TesA-like"/>
</dbReference>
<dbReference type="SUPFAM" id="SSF51735">
    <property type="entry name" value="NAD(P)-binding Rossmann-fold domains"/>
    <property type="match status" value="2"/>
</dbReference>
<evidence type="ECO:0000256" key="6">
    <source>
        <dbReference type="ARBA" id="ARBA00022832"/>
    </source>
</evidence>
<feature type="region of interest" description="C-terminal hotdog fold" evidence="21">
    <location>
        <begin position="1561"/>
        <end position="1707"/>
    </location>
</feature>
<dbReference type="InterPro" id="IPR049490">
    <property type="entry name" value="C883_1060-like_KR_N"/>
</dbReference>
<dbReference type="Gene3D" id="3.30.70.250">
    <property type="entry name" value="Malonyl-CoA ACP transacylase, ACP-binding"/>
    <property type="match status" value="1"/>
</dbReference>
<dbReference type="SUPFAM" id="SSF47336">
    <property type="entry name" value="ACP-like"/>
    <property type="match status" value="1"/>
</dbReference>
<evidence type="ECO:0000256" key="3">
    <source>
        <dbReference type="ARBA" id="ARBA00022450"/>
    </source>
</evidence>
<feature type="active site" description="Proton donor; for dehydratase activity" evidence="21">
    <location>
        <position position="1621"/>
    </location>
</feature>
<dbReference type="GO" id="GO:0004312">
    <property type="term" value="F:fatty acid synthase activity"/>
    <property type="evidence" value="ECO:0007669"/>
    <property type="project" value="TreeGrafter"/>
</dbReference>
<sequence>MLLIGSEPAATGTPDRAHDLKAIGALGNSGSKPFDDTRYSGDIAIVGMSLCVPGAASPAEFWNNLRDGIESIRPVTDEELIAAGEDPDTLSDPNYVRATASLDGYAEFDADFFGFSPKEAAILDPQHRKFLEVAWGAMENAGHPPESLNGPIGVYAGCGMGSYFYFNICSNRGLVDDVGMFLLRHTGNDKDFLSTRVSHVFDLSGPSVNIQTACSTSLVAVHYASKALREGECEMAIAGGVTIELPQGRGYLFKENEILSPDGHCHAFDHRAQGTVFGSGAGAVALRRLEDAIADGDHIWAVIKGSAINNDGADKAGYLAPSVGGQAKAVRKALDTAKTPAETIDYVECHGTGTYLGDPIEVTALTEAYRDSTDATGFCRIGSVKTNIGHLDTAAGVVSLTKTALALHHGEIPPSLGYEAPNPAIDFDGSPFRVNSALTAWTSHKGPRRAGVNSLGVGGTNAHVILEEAPARPPSEESDFPFHILCISGQSKAALDANANALADHLKANPGLDLADVAYTLKEGRRGFAKRRTLVAETAEEAAALLTEADPRKVFTHDRLDGTPETVFMFPGGGAQYAGMARDLYETEPVFADWMDRGLDHLQNQLDYDIRAIWLAEDGDEAAANARLQQPSVQLPLIMIVEYALAQLWISWGVRPAALVGHSMGENTAACLAGVLSFEACIDLILLRGRLFDNVPAGGMLSISLPLQDVEALISPDLDIASVNAPNLTAVSGPQDALDALSAQLTATDIDHQRIQIDIAAHSRMLDGILEEYRQFLKSLTLTPPNLPIISNRSGKALTASEATDPDYWVGQLRNTVMFADCIDTLAAVPNRIFLEVGPGKALSSLAQMAPQVKPGQVLSSLRHPEQDVADDAYFFGVIGRLWACGYEADWDQIWGDARRSRLPLPTYAFQRSHYFIEPAKEKAAEQAYSAPARHEDIRDWGYRPAWRPAFASCDIDVEDDLNRHPETWLFFEDDTGVAAALASRLEDAGHRVVHVVPGDTYARLSETRFMLAPEQGRAGYDALFSDLADGDLMPTRIGHFWLVTQKESFRPGASFFDRNLEMGFYALTALGQALAQVDLPHPIHLCVMTTGAAQLRDEPLPYPEKAMIAGPAGVLPREVAGLTCAMLDIELPQRPTGLRRLLSDQETEPPLSPLLEDLLAEPSNDIALIRDGRRYSLRWRAIPLAKADETETDAPGFRNGGTYLITGGYGGIGRTIAADLMRNYAANVVLISRAGLPPRDTWDTHLNRHSPANAQSQRIRAVQQLEAIGKGRVLSLAADVCNSEQMRAAVASAEAEFGPITGVIHGAGQINDAPVLAKTEEDIAQVLAPKVSGLRVISDLFGPDQLEVMVLFSSSSAVTRPIGQVDYVAANEYLNAFARHHAARRDSKTRVLAIDWGVWADVGMAADAMDARSGSETPQEQPSSQPLFDSRQFVSDGAVLFHRRLTDDQWLLAEHRTRDGTALVPGTGYIEYAAEALAELGHEAPFEIRELYFLRPLIVTAARPVDIVVRLTAVEQGYEFAVFSEVAEGYALHVQAVLVTDAAPEHPAPLPIAEISARCSAVADAAGDRLMAPQEANLDFGPRWHALQEMRRGNGEGLARLRLPDAASADATLLPPGLMDLATGWAIDLAPTYRDTSLWVPVSYDSLCIHAALPATKGSEIVSHMRLRDSAAGAARFDITLCAPDGAVLVEIHGFRMQQMSGPVASAPVNTVDATTADLGLASANHAQPLSPEERRLHRNIANGIRAEEGPEALRRALATDLSQVVVSSLHLPDLIAEADQPPKAQATTDQSFARPQLDTDYIAPRNAVEEDIAEQFARLLGVSQIGVEDSFFDLGGHSLIAVRLFAQIKRTFGVDLAISTLFEAPSVAKLAEIIIARTGGGLTTDASSDDDAGSTQAAARHTHLVQLHPGDGTGRRPFFLVAGMFGNVLNLRHLALMVGKDRPVYGLQAKGLIGEEAPHDRLDDAARDYLAEIRSVQPEGPYLLGGFSGGGLTAYEMAQQLKQAGEETAALILLDTPLPMRPELSRHDKALIKWAELRRKGLGYLGEWLSNRIAWEIEKRRDRPAEDGTLPAFNNRKVELAFRAALPVYDLRPWEGPLTLFRPPLDRHWPVSGGNWVSAEREYVFEDNDWTRFARNIEVVEVPGDHDSMVLVPNVSVLAAEVKARLDAADRDAFRQSSASRQAEAAE</sequence>
<dbReference type="SMART" id="SM00823">
    <property type="entry name" value="PKS_PP"/>
    <property type="match status" value="1"/>
</dbReference>
<dbReference type="Gene3D" id="3.40.50.1820">
    <property type="entry name" value="alpha/beta hydrolase"/>
    <property type="match status" value="1"/>
</dbReference>
<keyword evidence="6" id="KW-0276">Fatty acid metabolism</keyword>
<dbReference type="SMART" id="SM00824">
    <property type="entry name" value="PKS_TE"/>
    <property type="match status" value="1"/>
</dbReference>
<comment type="cofactor">
    <cofactor evidence="2">
        <name>pantetheine 4'-phosphate</name>
        <dbReference type="ChEBI" id="CHEBI:47942"/>
    </cofactor>
</comment>
<dbReference type="InterPro" id="IPR014043">
    <property type="entry name" value="Acyl_transferase_dom"/>
</dbReference>
<evidence type="ECO:0000256" key="20">
    <source>
        <dbReference type="ARBA" id="ARBA00084020"/>
    </source>
</evidence>
<dbReference type="Pfam" id="PF00550">
    <property type="entry name" value="PP-binding"/>
    <property type="match status" value="1"/>
</dbReference>
<dbReference type="GO" id="GO:0031177">
    <property type="term" value="F:phosphopantetheine binding"/>
    <property type="evidence" value="ECO:0007669"/>
    <property type="project" value="InterPro"/>
</dbReference>
<dbReference type="InterPro" id="IPR020806">
    <property type="entry name" value="PKS_PP-bd"/>
</dbReference>
<comment type="function">
    <text evidence="15">Part of the PpsABCDE complex involved in the biosynthesis of the lipid core common to phthiocerols and phenolphthiocerols by successive additions of malonyl-CoA or methylmalonyl-CoA extender units. PpsA can accept as substrate the activated forms of either icosanoyl (C20), docosanoyl (C22) or lignoceroyl (C24) groups from FadD26, or a (4-hydroxyphenyl)-C17 or (4-hydroxyphenyl)-C19 fatty acyl from FadD29. PpsA initiates the biosynthesis and extends its substrate using a malonyl-CoA extender unit. The PpsB and PpsC proteins add the second and third malonyl-CoA extender units. PpsD adds an (R)-methylmalonyl unit and PpsE adds a second (R)-methylmalonyl unit. The incorporation of the methylmalonyl units results in formation of two branched methyl groups in the elongated product.</text>
</comment>
<dbReference type="SUPFAM" id="SSF52151">
    <property type="entry name" value="FabD/lysophospholipase-like"/>
    <property type="match status" value="1"/>
</dbReference>
<feature type="domain" description="Carrier" evidence="23">
    <location>
        <begin position="1805"/>
        <end position="1880"/>
    </location>
</feature>
<dbReference type="Pfam" id="PF00975">
    <property type="entry name" value="Thioesterase"/>
    <property type="match status" value="1"/>
</dbReference>
<feature type="compositionally biased region" description="Polar residues" evidence="22">
    <location>
        <begin position="1415"/>
        <end position="1428"/>
    </location>
</feature>
<dbReference type="Pfam" id="PF02801">
    <property type="entry name" value="Ketoacyl-synt_C"/>
    <property type="match status" value="1"/>
</dbReference>
<evidence type="ECO:0000256" key="16">
    <source>
        <dbReference type="ARBA" id="ARBA00066974"/>
    </source>
</evidence>
<dbReference type="SMART" id="SM00825">
    <property type="entry name" value="PKS_KS"/>
    <property type="match status" value="1"/>
</dbReference>
<dbReference type="FunFam" id="3.40.47.10:FF:000042">
    <property type="entry name" value="Polyketide synthase Pks13"/>
    <property type="match status" value="1"/>
</dbReference>
<evidence type="ECO:0000313" key="26">
    <source>
        <dbReference type="EMBL" id="CRL10400.1"/>
    </source>
</evidence>
<evidence type="ECO:0000259" key="24">
    <source>
        <dbReference type="PROSITE" id="PS52004"/>
    </source>
</evidence>
<evidence type="ECO:0000256" key="22">
    <source>
        <dbReference type="SAM" id="MobiDB-lite"/>
    </source>
</evidence>
<dbReference type="Pfam" id="PF14765">
    <property type="entry name" value="PS-DH"/>
    <property type="match status" value="1"/>
</dbReference>
<dbReference type="SMART" id="SM00826">
    <property type="entry name" value="PKS_DH"/>
    <property type="match status" value="1"/>
</dbReference>
<dbReference type="Gene3D" id="3.40.366.10">
    <property type="entry name" value="Malonyl-Coenzyme A Acyl Carrier Protein, domain 2"/>
    <property type="match status" value="1"/>
</dbReference>
<keyword evidence="8" id="KW-0560">Oxidoreductase</keyword>
<dbReference type="InterPro" id="IPR036291">
    <property type="entry name" value="NAD(P)-bd_dom_sf"/>
</dbReference>
<keyword evidence="3" id="KW-0596">Phosphopantetheine</keyword>
<dbReference type="Pfam" id="PF21394">
    <property type="entry name" value="Beta-ketacyl_N"/>
    <property type="match status" value="1"/>
</dbReference>
<keyword evidence="7" id="KW-0521">NADP</keyword>
<dbReference type="CDD" id="cd08953">
    <property type="entry name" value="KR_2_SDR_x"/>
    <property type="match status" value="1"/>
</dbReference>
<evidence type="ECO:0000256" key="4">
    <source>
        <dbReference type="ARBA" id="ARBA00022553"/>
    </source>
</evidence>
<evidence type="ECO:0000256" key="12">
    <source>
        <dbReference type="ARBA" id="ARBA00051971"/>
    </source>
</evidence>
<dbReference type="InterPro" id="IPR018201">
    <property type="entry name" value="Ketoacyl_synth_AS"/>
</dbReference>
<dbReference type="PANTHER" id="PTHR43775:SF51">
    <property type="entry name" value="INACTIVE PHENOLPHTHIOCEROL SYNTHESIS POLYKETIDE SYNTHASE TYPE I PKS1-RELATED"/>
    <property type="match status" value="1"/>
</dbReference>
<dbReference type="FunFam" id="1.10.1200.10:FF:000005">
    <property type="entry name" value="Nonribosomal peptide synthetase 1"/>
    <property type="match status" value="1"/>
</dbReference>
<dbReference type="InterPro" id="IPR001227">
    <property type="entry name" value="Ac_transferase_dom_sf"/>
</dbReference>
<dbReference type="CDD" id="cd00833">
    <property type="entry name" value="PKS"/>
    <property type="match status" value="1"/>
</dbReference>
<dbReference type="SUPFAM" id="SSF55048">
    <property type="entry name" value="Probable ACP-binding domain of malonyl-CoA ACP transacylase"/>
    <property type="match status" value="1"/>
</dbReference>
<feature type="region of interest" description="Disordered" evidence="22">
    <location>
        <begin position="1410"/>
        <end position="1429"/>
    </location>
</feature>
<dbReference type="InterPro" id="IPR029058">
    <property type="entry name" value="AB_hydrolase_fold"/>
</dbReference>
<dbReference type="InterPro" id="IPR020807">
    <property type="entry name" value="PKS_DH"/>
</dbReference>
<evidence type="ECO:0000256" key="21">
    <source>
        <dbReference type="PROSITE-ProRule" id="PRU01363"/>
    </source>
</evidence>
<comment type="catalytic activity">
    <reaction evidence="14">
        <text>icosanoyl-[(phenol)carboxyphthiodiolenone synthase] + 2 (S)-methylmalonyl-CoA + 3 malonyl-CoA + 5 NADPH + 10 H(+) = C32-carboxyphthiodiolenone-[(phenol)carboxyphthiodiolenone synthase] + 5 CO2 + 5 NADP(+) + 5 CoA + 2 H2O</text>
        <dbReference type="Rhea" id="RHEA:57748"/>
        <dbReference type="Rhea" id="RHEA-COMP:14985"/>
        <dbReference type="Rhea" id="RHEA-COMP:14986"/>
        <dbReference type="ChEBI" id="CHEBI:15377"/>
        <dbReference type="ChEBI" id="CHEBI:15378"/>
        <dbReference type="ChEBI" id="CHEBI:16526"/>
        <dbReference type="ChEBI" id="CHEBI:57287"/>
        <dbReference type="ChEBI" id="CHEBI:57327"/>
        <dbReference type="ChEBI" id="CHEBI:57384"/>
        <dbReference type="ChEBI" id="CHEBI:57783"/>
        <dbReference type="ChEBI" id="CHEBI:58349"/>
        <dbReference type="ChEBI" id="CHEBI:87848"/>
        <dbReference type="ChEBI" id="CHEBI:142236"/>
        <dbReference type="EC" id="2.3.1.292"/>
    </reaction>
</comment>
<dbReference type="InterPro" id="IPR016035">
    <property type="entry name" value="Acyl_Trfase/lysoPLipase"/>
</dbReference>
<dbReference type="SMART" id="SM00822">
    <property type="entry name" value="PKS_KR"/>
    <property type="match status" value="1"/>
</dbReference>
<protein>
    <recommendedName>
        <fullName evidence="17">Phenolphthiocerol/phthiocerol polyketide synthase subunit E</fullName>
        <ecNumber evidence="16">2.3.1.292</ecNumber>
    </recommendedName>
    <alternativeName>
        <fullName evidence="19">(Phenol)carboxyphthiodiolenone synthase subunit E</fullName>
    </alternativeName>
    <alternativeName>
        <fullName evidence="20">Beta-ketoacyl-acyl-carrier-protein synthase I</fullName>
    </alternativeName>
    <alternativeName>
        <fullName evidence="18">Phthiocerol synthesis polyketide synthase type I PpsE</fullName>
    </alternativeName>
</protein>
<keyword evidence="4" id="KW-0597">Phosphoprotein</keyword>
<dbReference type="Pfam" id="PF08659">
    <property type="entry name" value="KR"/>
    <property type="match status" value="1"/>
</dbReference>
<evidence type="ECO:0000256" key="5">
    <source>
        <dbReference type="ARBA" id="ARBA00022679"/>
    </source>
</evidence>
<dbReference type="Gene3D" id="3.40.47.10">
    <property type="match status" value="1"/>
</dbReference>
<feature type="region of interest" description="N-terminal hotdog fold" evidence="21">
    <location>
        <begin position="1426"/>
        <end position="1546"/>
    </location>
</feature>
<dbReference type="InterPro" id="IPR009081">
    <property type="entry name" value="PP-bd_ACP"/>
</dbReference>
<dbReference type="InterPro" id="IPR049551">
    <property type="entry name" value="PKS_DH_C"/>
</dbReference>
<dbReference type="InterPro" id="IPR016036">
    <property type="entry name" value="Malonyl_transacylase_ACP-bd"/>
</dbReference>
<evidence type="ECO:0000313" key="27">
    <source>
        <dbReference type="Proteomes" id="UP000043764"/>
    </source>
</evidence>
<dbReference type="GO" id="GO:0006633">
    <property type="term" value="P:fatty acid biosynthetic process"/>
    <property type="evidence" value="ECO:0007669"/>
    <property type="project" value="InterPro"/>
</dbReference>
<dbReference type="InterPro" id="IPR050091">
    <property type="entry name" value="PKS_NRPS_Biosynth_Enz"/>
</dbReference>
<dbReference type="GO" id="GO:0034081">
    <property type="term" value="C:polyketide synthase complex"/>
    <property type="evidence" value="ECO:0007669"/>
    <property type="project" value="UniProtKB-ARBA"/>
</dbReference>
<name>A0A0H5DG06_9RHOB</name>
<evidence type="ECO:0000256" key="7">
    <source>
        <dbReference type="ARBA" id="ARBA00022857"/>
    </source>
</evidence>
<dbReference type="InterPro" id="IPR001031">
    <property type="entry name" value="Thioesterase"/>
</dbReference>
<comment type="cofactor">
    <cofactor evidence="1">
        <name>NADP(+)</name>
        <dbReference type="ChEBI" id="CHEBI:58349"/>
    </cofactor>
</comment>
<comment type="catalytic activity">
    <reaction evidence="11">
        <text>17-(4-hydroxyphenyl)heptadecanoyl-[(phenol)carboxyphthiodiolenone synthase] + 2 (S)-methylmalonyl-CoA + 3 malonyl-CoA + 5 NADPH + 10 H(+) = C35-(phenol)carboxyphthiodiolenone-[(phenol)carboxyphthiodiolenone synthase] + 5 CO2 + 5 NADP(+) + 5 CoA + 2 H2O</text>
        <dbReference type="Rhea" id="RHEA:57756"/>
        <dbReference type="Rhea" id="RHEA-COMP:14272"/>
        <dbReference type="Rhea" id="RHEA-COMP:14989"/>
        <dbReference type="ChEBI" id="CHEBI:15377"/>
        <dbReference type="ChEBI" id="CHEBI:15378"/>
        <dbReference type="ChEBI" id="CHEBI:16526"/>
        <dbReference type="ChEBI" id="CHEBI:57287"/>
        <dbReference type="ChEBI" id="CHEBI:57327"/>
        <dbReference type="ChEBI" id="CHEBI:57384"/>
        <dbReference type="ChEBI" id="CHEBI:57783"/>
        <dbReference type="ChEBI" id="CHEBI:58349"/>
        <dbReference type="ChEBI" id="CHEBI:133300"/>
        <dbReference type="ChEBI" id="CHEBI:142259"/>
        <dbReference type="EC" id="2.3.1.292"/>
    </reaction>
</comment>
<evidence type="ECO:0000256" key="14">
    <source>
        <dbReference type="ARBA" id="ARBA00052745"/>
    </source>
</evidence>
<dbReference type="InterPro" id="IPR036736">
    <property type="entry name" value="ACP-like_sf"/>
</dbReference>
<dbReference type="EC" id="2.3.1.292" evidence="16"/>
<dbReference type="SUPFAM" id="SSF53901">
    <property type="entry name" value="Thiolase-like"/>
    <property type="match status" value="1"/>
</dbReference>
<dbReference type="InterPro" id="IPR049552">
    <property type="entry name" value="PKS_DH_N"/>
</dbReference>
<dbReference type="InterPro" id="IPR049900">
    <property type="entry name" value="PKS_mFAS_DH"/>
</dbReference>
<dbReference type="Pfam" id="PF22621">
    <property type="entry name" value="CurL-like_PKS_C"/>
    <property type="match status" value="1"/>
</dbReference>
<evidence type="ECO:0000256" key="17">
    <source>
        <dbReference type="ARBA" id="ARBA00073623"/>
    </source>
</evidence>
<evidence type="ECO:0000256" key="18">
    <source>
        <dbReference type="ARBA" id="ARBA00075053"/>
    </source>
</evidence>
<dbReference type="Gene3D" id="3.10.129.110">
    <property type="entry name" value="Polyketide synthase dehydratase"/>
    <property type="match status" value="1"/>
</dbReference>
<evidence type="ECO:0000256" key="9">
    <source>
        <dbReference type="ARBA" id="ARBA00023098"/>
    </source>
</evidence>
<evidence type="ECO:0000256" key="15">
    <source>
        <dbReference type="ARBA" id="ARBA00058455"/>
    </source>
</evidence>
<keyword evidence="27" id="KW-1185">Reference proteome</keyword>
<dbReference type="PROSITE" id="PS52004">
    <property type="entry name" value="KS3_2"/>
    <property type="match status" value="1"/>
</dbReference>
<dbReference type="GO" id="GO:0016491">
    <property type="term" value="F:oxidoreductase activity"/>
    <property type="evidence" value="ECO:0007669"/>
    <property type="project" value="UniProtKB-KW"/>
</dbReference>
<dbReference type="Pfam" id="PF00698">
    <property type="entry name" value="Acyl_transf_1"/>
    <property type="match status" value="1"/>
</dbReference>
<feature type="domain" description="PKS/mFAS DH" evidence="25">
    <location>
        <begin position="1426"/>
        <end position="1707"/>
    </location>
</feature>
<feature type="active site" description="Proton acceptor; for dehydratase activity" evidence="21">
    <location>
        <position position="1456"/>
    </location>
</feature>
<keyword evidence="26" id="KW-0012">Acyltransferase</keyword>
<dbReference type="EMBL" id="CVRL01000013">
    <property type="protein sequence ID" value="CRL10400.1"/>
    <property type="molecule type" value="Genomic_DNA"/>
</dbReference>
<evidence type="ECO:0000256" key="10">
    <source>
        <dbReference type="ARBA" id="ARBA00023268"/>
    </source>
</evidence>
<dbReference type="InterPro" id="IPR016039">
    <property type="entry name" value="Thiolase-like"/>
</dbReference>
<dbReference type="PROSITE" id="PS52019">
    <property type="entry name" value="PKS_MFAS_DH"/>
    <property type="match status" value="1"/>
</dbReference>
<keyword evidence="10" id="KW-0511">Multifunctional enzyme</keyword>
<evidence type="ECO:0000256" key="8">
    <source>
        <dbReference type="ARBA" id="ARBA00023002"/>
    </source>
</evidence>
<dbReference type="PROSITE" id="PS50075">
    <property type="entry name" value="CARRIER"/>
    <property type="match status" value="1"/>
</dbReference>
<dbReference type="Gene3D" id="3.40.50.720">
    <property type="entry name" value="NAD(P)-binding Rossmann-like Domain"/>
    <property type="match status" value="1"/>
</dbReference>